<organism evidence="5 7">
    <name type="scientific">Kurthia zopfii</name>
    <dbReference type="NCBI Taxonomy" id="1650"/>
    <lineage>
        <taxon>Bacteria</taxon>
        <taxon>Bacillati</taxon>
        <taxon>Bacillota</taxon>
        <taxon>Bacilli</taxon>
        <taxon>Bacillales</taxon>
        <taxon>Caryophanaceae</taxon>
        <taxon>Kurthia</taxon>
    </lineage>
</organism>
<dbReference type="GO" id="GO:0004519">
    <property type="term" value="F:endonuclease activity"/>
    <property type="evidence" value="ECO:0007669"/>
    <property type="project" value="UniProtKB-KW"/>
</dbReference>
<dbReference type="InterPro" id="IPR006146">
    <property type="entry name" value="5'-Nucleotdase_CS"/>
</dbReference>
<evidence type="ECO:0000313" key="6">
    <source>
        <dbReference type="EMBL" id="TDR39803.1"/>
    </source>
</evidence>
<dbReference type="OrthoDB" id="9775118at2"/>
<dbReference type="Pfam" id="PF00149">
    <property type="entry name" value="Metallophos"/>
    <property type="match status" value="1"/>
</dbReference>
<protein>
    <submittedName>
        <fullName evidence="6">5'-nucleotidase</fullName>
    </submittedName>
    <submittedName>
        <fullName evidence="5">Endonuclease YhcR</fullName>
        <ecNumber evidence="5">3.1.31.-</ecNumber>
    </submittedName>
</protein>
<keyword evidence="2 5" id="KW-0378">Hydrolase</keyword>
<evidence type="ECO:0000256" key="1">
    <source>
        <dbReference type="ARBA" id="ARBA00022729"/>
    </source>
</evidence>
<comment type="similarity">
    <text evidence="2">Belongs to the 5'-nucleotidase family.</text>
</comment>
<evidence type="ECO:0000313" key="7">
    <source>
        <dbReference type="Proteomes" id="UP000254330"/>
    </source>
</evidence>
<dbReference type="Proteomes" id="UP000294641">
    <property type="component" value="Unassembled WGS sequence"/>
</dbReference>
<evidence type="ECO:0000313" key="5">
    <source>
        <dbReference type="EMBL" id="STX09252.1"/>
    </source>
</evidence>
<proteinExistence type="inferred from homology"/>
<dbReference type="EC" id="3.1.31.-" evidence="5"/>
<gene>
    <name evidence="5" type="primary">yhcR_1</name>
    <name evidence="6" type="ORF">DFR61_11019</name>
    <name evidence="5" type="ORF">NCTC10597_00923</name>
</gene>
<dbReference type="RefSeq" id="WP_109348697.1">
    <property type="nucleotide sequence ID" value="NZ_BJUE01000007.1"/>
</dbReference>
<dbReference type="PRINTS" id="PR01607">
    <property type="entry name" value="APYRASEFAMLY"/>
</dbReference>
<dbReference type="GO" id="GO:0008253">
    <property type="term" value="F:5'-nucleotidase activity"/>
    <property type="evidence" value="ECO:0007669"/>
    <property type="project" value="TreeGrafter"/>
</dbReference>
<keyword evidence="1 2" id="KW-0732">Signal</keyword>
<dbReference type="GO" id="GO:0000166">
    <property type="term" value="F:nucleotide binding"/>
    <property type="evidence" value="ECO:0007669"/>
    <property type="project" value="UniProtKB-KW"/>
</dbReference>
<dbReference type="InterPro" id="IPR008334">
    <property type="entry name" value="5'-Nucleotdase_C"/>
</dbReference>
<dbReference type="Proteomes" id="UP000254330">
    <property type="component" value="Unassembled WGS sequence"/>
</dbReference>
<sequence>MFKSKLIASLSAAALLATVPFMGSTDVTAKSAPKEKKIPVQLLGMNDLHGYIDGNNKKDANGVAIGGMSSLAYNFEKEKASFAKKYKLKSTKSNSLSVHAGDTVGGSPAISAMLQDEPTINALNAMDFTVGALGNHEFDEGIEEFQRIWKGKKPIAGVTQNYEYVKNYKQTSTKMEILSANVVDKKTKKLIKGFKPYEIKTVDGVKVGFIGIVTPRIKEVVLAQHTENIDVVDPGKAVAKYTKELRSKGVKAIAVVAHSAVEVDKDANSSIETQGQPHLKGDIIDMLKTANKIDPKNSIDVVFAGHNHGYANDTYKNTRIVQSLNYGSAYSVVTGTLSSKTKDFISTPSAKIKYNYTQSETTILSNKVSKKVDGIVKEAKTIVGKVMDTPIATMDVEKISKARYNMPVNGDYPIGGSPVGNLVTDGQLAFAKAANQDVDFAFTNSGGIRSDLDGVKVGDNYSITRGAAQAVQPFGNILKIVELNGAQVRAAINDQFVGGYGLEVSGLNYTYKNDQVVDVFVNGEKIDETKTYKAVINDFLVGGGDNFPTFKSAKVLGDLGTDTDAFINYLTNGKHLESSSVTQLRLKEVK</sequence>
<feature type="domain" description="5'-Nucleotidase C-terminal" evidence="4">
    <location>
        <begin position="414"/>
        <end position="551"/>
    </location>
</feature>
<feature type="domain" description="Calcineurin-like phosphoesterase" evidence="3">
    <location>
        <begin position="45"/>
        <end position="310"/>
    </location>
</feature>
<dbReference type="InterPro" id="IPR036907">
    <property type="entry name" value="5'-Nucleotdase_C_sf"/>
</dbReference>
<feature type="signal peptide" evidence="2">
    <location>
        <begin position="1"/>
        <end position="23"/>
    </location>
</feature>
<dbReference type="Gene3D" id="3.90.780.10">
    <property type="entry name" value="5'-Nucleotidase, C-terminal domain"/>
    <property type="match status" value="1"/>
</dbReference>
<dbReference type="Gene3D" id="3.60.21.10">
    <property type="match status" value="1"/>
</dbReference>
<accession>A0A8B4Q992</accession>
<dbReference type="InterPro" id="IPR004843">
    <property type="entry name" value="Calcineurin-like_PHP"/>
</dbReference>
<dbReference type="SUPFAM" id="SSF56300">
    <property type="entry name" value="Metallo-dependent phosphatases"/>
    <property type="match status" value="1"/>
</dbReference>
<keyword evidence="2" id="KW-0547">Nucleotide-binding</keyword>
<keyword evidence="5" id="KW-0255">Endonuclease</keyword>
<evidence type="ECO:0000259" key="4">
    <source>
        <dbReference type="Pfam" id="PF02872"/>
    </source>
</evidence>
<dbReference type="GO" id="GO:0009166">
    <property type="term" value="P:nucleotide catabolic process"/>
    <property type="evidence" value="ECO:0007669"/>
    <property type="project" value="InterPro"/>
</dbReference>
<dbReference type="EMBL" id="SNZG01000010">
    <property type="protein sequence ID" value="TDR39803.1"/>
    <property type="molecule type" value="Genomic_DNA"/>
</dbReference>
<dbReference type="PANTHER" id="PTHR11575">
    <property type="entry name" value="5'-NUCLEOTIDASE-RELATED"/>
    <property type="match status" value="1"/>
</dbReference>
<dbReference type="EMBL" id="UGNP01000001">
    <property type="protein sequence ID" value="STX09252.1"/>
    <property type="molecule type" value="Genomic_DNA"/>
</dbReference>
<evidence type="ECO:0000259" key="3">
    <source>
        <dbReference type="Pfam" id="PF00149"/>
    </source>
</evidence>
<keyword evidence="5" id="KW-0540">Nuclease</keyword>
<dbReference type="InterPro" id="IPR029052">
    <property type="entry name" value="Metallo-depent_PP-like"/>
</dbReference>
<evidence type="ECO:0000313" key="8">
    <source>
        <dbReference type="Proteomes" id="UP000294641"/>
    </source>
</evidence>
<dbReference type="InterPro" id="IPR006179">
    <property type="entry name" value="5_nucleotidase/apyrase"/>
</dbReference>
<dbReference type="GO" id="GO:0008768">
    <property type="term" value="F:UDP-sugar diphosphatase activity"/>
    <property type="evidence" value="ECO:0007669"/>
    <property type="project" value="TreeGrafter"/>
</dbReference>
<feature type="chain" id="PRO_5039758564" evidence="2">
    <location>
        <begin position="24"/>
        <end position="590"/>
    </location>
</feature>
<comment type="caution">
    <text evidence="5">The sequence shown here is derived from an EMBL/GenBank/DDBJ whole genome shotgun (WGS) entry which is preliminary data.</text>
</comment>
<dbReference type="GO" id="GO:0046872">
    <property type="term" value="F:metal ion binding"/>
    <property type="evidence" value="ECO:0007669"/>
    <property type="project" value="InterPro"/>
</dbReference>
<dbReference type="SUPFAM" id="SSF55816">
    <property type="entry name" value="5'-nucleotidase (syn. UDP-sugar hydrolase), C-terminal domain"/>
    <property type="match status" value="1"/>
</dbReference>
<reference evidence="6 8" key="2">
    <citation type="submission" date="2019-03" db="EMBL/GenBank/DDBJ databases">
        <title>Genomic Encyclopedia of Type Strains, Phase IV (KMG-IV): sequencing the most valuable type-strain genomes for metagenomic binning, comparative biology and taxonomic classification.</title>
        <authorList>
            <person name="Goeker M."/>
        </authorList>
    </citation>
    <scope>NUCLEOTIDE SEQUENCE [LARGE SCALE GENOMIC DNA]</scope>
    <source>
        <strain evidence="6 8">DSM 20580</strain>
    </source>
</reference>
<dbReference type="PANTHER" id="PTHR11575:SF24">
    <property type="entry name" value="5'-NUCLEOTIDASE"/>
    <property type="match status" value="1"/>
</dbReference>
<dbReference type="PROSITE" id="PS00786">
    <property type="entry name" value="5_NUCLEOTIDASE_2"/>
    <property type="match status" value="1"/>
</dbReference>
<dbReference type="GO" id="GO:0030288">
    <property type="term" value="C:outer membrane-bounded periplasmic space"/>
    <property type="evidence" value="ECO:0007669"/>
    <property type="project" value="TreeGrafter"/>
</dbReference>
<keyword evidence="8" id="KW-1185">Reference proteome</keyword>
<dbReference type="AlphaFoldDB" id="A0A8B4Q992"/>
<evidence type="ECO:0000256" key="2">
    <source>
        <dbReference type="RuleBase" id="RU362119"/>
    </source>
</evidence>
<dbReference type="Pfam" id="PF02872">
    <property type="entry name" value="5_nucleotid_C"/>
    <property type="match status" value="1"/>
</dbReference>
<reference evidence="5 7" key="1">
    <citation type="submission" date="2018-06" db="EMBL/GenBank/DDBJ databases">
        <authorList>
            <consortium name="Pathogen Informatics"/>
            <person name="Doyle S."/>
        </authorList>
    </citation>
    <scope>NUCLEOTIDE SEQUENCE [LARGE SCALE GENOMIC DNA]</scope>
    <source>
        <strain evidence="5 7">NCTC10597</strain>
    </source>
</reference>
<name>A0A8B4Q992_9BACL</name>